<feature type="signal peptide" evidence="1">
    <location>
        <begin position="1"/>
        <end position="20"/>
    </location>
</feature>
<protein>
    <submittedName>
        <fullName evidence="2">Putative 9.7 kDa salivary protein</fullName>
    </submittedName>
</protein>
<evidence type="ECO:0000256" key="1">
    <source>
        <dbReference type="SAM" id="SignalP"/>
    </source>
</evidence>
<accession>A0A1Q3EUZ2</accession>
<evidence type="ECO:0000313" key="2">
    <source>
        <dbReference type="EMBL" id="JAV19086.1"/>
    </source>
</evidence>
<dbReference type="AlphaFoldDB" id="A0A1Q3EUZ2"/>
<sequence>MTNLYALLFLVLLATSKTCANPESDCDFLNCSRIAMYRKVCARRNYSTYCWCVHDRSNGKDRMVRISVPCPGPSMIFNPKTGGCTRDTPQVRQNCRDELRKWGY</sequence>
<reference evidence="2" key="1">
    <citation type="submission" date="2017-01" db="EMBL/GenBank/DDBJ databases">
        <title>A deep insight into the sialotranscriptome of adult male and female Cluex tarsalis mosquitoes.</title>
        <authorList>
            <person name="Ribeiro J.M."/>
            <person name="Moreira F."/>
            <person name="Bernard K.A."/>
            <person name="Calvo E."/>
        </authorList>
    </citation>
    <scope>NUCLEOTIDE SEQUENCE</scope>
    <source>
        <strain evidence="2">Kern County</strain>
        <tissue evidence="2">Salivary glands</tissue>
    </source>
</reference>
<proteinExistence type="predicted"/>
<dbReference type="EMBL" id="GFDL01015959">
    <property type="protein sequence ID" value="JAV19086.1"/>
    <property type="molecule type" value="Transcribed_RNA"/>
</dbReference>
<feature type="chain" id="PRO_5013270157" evidence="1">
    <location>
        <begin position="21"/>
        <end position="104"/>
    </location>
</feature>
<keyword evidence="1" id="KW-0732">Signal</keyword>
<organism evidence="2">
    <name type="scientific">Culex tarsalis</name>
    <name type="common">Encephalitis mosquito</name>
    <dbReference type="NCBI Taxonomy" id="7177"/>
    <lineage>
        <taxon>Eukaryota</taxon>
        <taxon>Metazoa</taxon>
        <taxon>Ecdysozoa</taxon>
        <taxon>Arthropoda</taxon>
        <taxon>Hexapoda</taxon>
        <taxon>Insecta</taxon>
        <taxon>Pterygota</taxon>
        <taxon>Neoptera</taxon>
        <taxon>Endopterygota</taxon>
        <taxon>Diptera</taxon>
        <taxon>Nematocera</taxon>
        <taxon>Culicoidea</taxon>
        <taxon>Culicidae</taxon>
        <taxon>Culicinae</taxon>
        <taxon>Culicini</taxon>
        <taxon>Culex</taxon>
        <taxon>Culex</taxon>
    </lineage>
</organism>
<name>A0A1Q3EUZ2_CULTA</name>